<gene>
    <name evidence="2" type="ORF">PGLA1383_LOCUS15786</name>
</gene>
<feature type="non-terminal residue" evidence="2">
    <location>
        <position position="142"/>
    </location>
</feature>
<feature type="transmembrane region" description="Helical" evidence="1">
    <location>
        <begin position="95"/>
        <end position="117"/>
    </location>
</feature>
<accession>A0A813EAF5</accession>
<dbReference type="AlphaFoldDB" id="A0A813EAF5"/>
<evidence type="ECO:0000313" key="2">
    <source>
        <dbReference type="EMBL" id="CAE8597340.1"/>
    </source>
</evidence>
<dbReference type="EMBL" id="CAJNNV010009382">
    <property type="protein sequence ID" value="CAE8597340.1"/>
    <property type="molecule type" value="Genomic_DNA"/>
</dbReference>
<organism evidence="2 3">
    <name type="scientific">Polarella glacialis</name>
    <name type="common">Dinoflagellate</name>
    <dbReference type="NCBI Taxonomy" id="89957"/>
    <lineage>
        <taxon>Eukaryota</taxon>
        <taxon>Sar</taxon>
        <taxon>Alveolata</taxon>
        <taxon>Dinophyceae</taxon>
        <taxon>Suessiales</taxon>
        <taxon>Suessiaceae</taxon>
        <taxon>Polarella</taxon>
    </lineage>
</organism>
<comment type="caution">
    <text evidence="2">The sequence shown here is derived from an EMBL/GenBank/DDBJ whole genome shotgun (WGS) entry which is preliminary data.</text>
</comment>
<keyword evidence="1" id="KW-0812">Transmembrane</keyword>
<dbReference type="Proteomes" id="UP000654075">
    <property type="component" value="Unassembled WGS sequence"/>
</dbReference>
<evidence type="ECO:0000256" key="1">
    <source>
        <dbReference type="SAM" id="Phobius"/>
    </source>
</evidence>
<keyword evidence="3" id="KW-1185">Reference proteome</keyword>
<reference evidence="2" key="1">
    <citation type="submission" date="2021-02" db="EMBL/GenBank/DDBJ databases">
        <authorList>
            <person name="Dougan E. K."/>
            <person name="Rhodes N."/>
            <person name="Thang M."/>
            <person name="Chan C."/>
        </authorList>
    </citation>
    <scope>NUCLEOTIDE SEQUENCE</scope>
</reference>
<keyword evidence="1" id="KW-1133">Transmembrane helix</keyword>
<keyword evidence="1" id="KW-0472">Membrane</keyword>
<evidence type="ECO:0000313" key="3">
    <source>
        <dbReference type="Proteomes" id="UP000654075"/>
    </source>
</evidence>
<feature type="transmembrane region" description="Helical" evidence="1">
    <location>
        <begin position="123"/>
        <end position="141"/>
    </location>
</feature>
<protein>
    <submittedName>
        <fullName evidence="2">Uncharacterized protein</fullName>
    </submittedName>
</protein>
<proteinExistence type="predicted"/>
<sequence>VALQGFSVFRQFSHFETDKFVRRWRSICDMPTRSSQKRVKQEWSEAGHDTPHRRRLVCGPCRRDRLLQEGQARGHQATWGAHRRGWESGRRSEPAFMAGSLYLLLLLLSLLLSLLLLLLLLSLLLSLLLLLLLLLLLFLFLL</sequence>
<name>A0A813EAF5_POLGL</name>